<feature type="domain" description="PLAT" evidence="15">
    <location>
        <begin position="12"/>
        <end position="133"/>
    </location>
</feature>
<dbReference type="RefSeq" id="XP_045572420.1">
    <property type="nucleotide sequence ID" value="XM_045716464.1"/>
</dbReference>
<feature type="binding site" evidence="11">
    <location>
        <position position="27"/>
    </location>
    <ligand>
        <name>Ca(2+)</name>
        <dbReference type="ChEBI" id="CHEBI:29108"/>
        <label>1</label>
    </ligand>
</feature>
<dbReference type="Pfam" id="PF00305">
    <property type="entry name" value="Lipoxygenase"/>
    <property type="match status" value="1"/>
</dbReference>
<feature type="domain" description="Lipoxygenase" evidence="16">
    <location>
        <begin position="133"/>
        <end position="683"/>
    </location>
</feature>
<dbReference type="RefSeq" id="XP_014050293.2">
    <property type="nucleotide sequence ID" value="XM_014194818.2"/>
</dbReference>
<feature type="binding site" evidence="10">
    <location>
        <position position="560"/>
    </location>
    <ligand>
        <name>Fe cation</name>
        <dbReference type="ChEBI" id="CHEBI:24875"/>
        <note>catalytic</note>
    </ligand>
</feature>
<dbReference type="InterPro" id="IPR013819">
    <property type="entry name" value="LipOase_C"/>
</dbReference>
<feature type="binding site" evidence="11">
    <location>
        <position position="95"/>
    </location>
    <ligand>
        <name>Ca(2+)</name>
        <dbReference type="ChEBI" id="CHEBI:29108"/>
        <label>1</label>
    </ligand>
</feature>
<evidence type="ECO:0000256" key="4">
    <source>
        <dbReference type="ARBA" id="ARBA00022490"/>
    </source>
</evidence>
<dbReference type="PROSITE" id="PS00711">
    <property type="entry name" value="LIPOXYGENASE_1"/>
    <property type="match status" value="1"/>
</dbReference>
<dbReference type="PRINTS" id="PR00467">
    <property type="entry name" value="MAMLPOXGNASE"/>
</dbReference>
<dbReference type="PaxDb" id="8030-ENSSSAP00000008371"/>
<dbReference type="PROSITE" id="PS51393">
    <property type="entry name" value="LIPOXYGENASE_3"/>
    <property type="match status" value="1"/>
</dbReference>
<evidence type="ECO:0000256" key="11">
    <source>
        <dbReference type="PIRSR" id="PIRSR601885-2"/>
    </source>
</evidence>
<evidence type="ECO:0000259" key="16">
    <source>
        <dbReference type="PROSITE" id="PS51393"/>
    </source>
</evidence>
<dbReference type="InterPro" id="IPR036226">
    <property type="entry name" value="LipOase_C_sf"/>
</dbReference>
<sequence>MFQCCCCRDDSLIYKAEVFTGEMLYAGTMNSIYIQLRGTMDSSHRICLPKSRFIGGHPRGAVIELDVPCPSSLGHLEFVVLESEPYLPFCFLNNDWFCSKVVVTTPEGDTANFPCYHWISGHERLVFREATGKLIFNETWPEAIEERKKELQSRRKVYSWSIYAEGLPEIMKVDSASDLPAEVRFSFTKDFEFIFTAVEALVSLKLETHSTNKKQWKSLDELSHVFNGHKTDVYEYVEKNWKEDTFFGYQLLNGLNPMMIHRCSKLPENFPVTEDMVKASLFGKNLEAEIQKGNIFLVDYKRLHGVTANVIHGKQHFLAAPLCLLYVTPEEKLIPIAIQLKQDPGEDNPIFLPTDSEYDWLLAKIFVRNSDFAEHELNFHLLRTHLLAEVFAVSTLRNLPMVHPIYKLLISHFRYTLQINTLARQALISEKGLITENASVGGPGMMEFLKKAVASLTYSSLCMPEDIIARGLESIPNFFYREDGLKLWAIVHRFVQKVISHYYTCDSDVQKDCELQNWIKDIFFHGFLAETSTGIPQSFSSVTELVKFLTMVIFTVSIQHAAVNNGQFDFGGWMPNFPISLQQPPPTTKGQCTESTMLKTFPDINTTVNGMAVVYLLSMQSTDYVALGNGYQDHFSEKTPLELIHETRDVLKKFNFEIQGRDVSLPLPYTYLNPNNVENSVAL</sequence>
<organism evidence="17 18">
    <name type="scientific">Salmo salar</name>
    <name type="common">Atlantic salmon</name>
    <dbReference type="NCBI Taxonomy" id="8030"/>
    <lineage>
        <taxon>Eukaryota</taxon>
        <taxon>Metazoa</taxon>
        <taxon>Chordata</taxon>
        <taxon>Craniata</taxon>
        <taxon>Vertebrata</taxon>
        <taxon>Euteleostomi</taxon>
        <taxon>Actinopterygii</taxon>
        <taxon>Neopterygii</taxon>
        <taxon>Teleostei</taxon>
        <taxon>Protacanthopterygii</taxon>
        <taxon>Salmoniformes</taxon>
        <taxon>Salmonidae</taxon>
        <taxon>Salmoninae</taxon>
        <taxon>Salmo</taxon>
    </lineage>
</organism>
<dbReference type="GeneID" id="106602285"/>
<dbReference type="AlphaFoldDB" id="A0A1S3RD57"/>
<evidence type="ECO:0000313" key="17">
    <source>
        <dbReference type="Proteomes" id="UP001652741"/>
    </source>
</evidence>
<evidence type="ECO:0000256" key="12">
    <source>
        <dbReference type="PIRSR" id="PIRSR601885-3"/>
    </source>
</evidence>
<accession>A0A1S3RD57</accession>
<dbReference type="PROSITE" id="PS50095">
    <property type="entry name" value="PLAT"/>
    <property type="match status" value="1"/>
</dbReference>
<evidence type="ECO:0000256" key="7">
    <source>
        <dbReference type="ARBA" id="ARBA00023002"/>
    </source>
</evidence>
<comment type="cofactor">
    <cofactor evidence="10">
        <name>Fe cation</name>
        <dbReference type="ChEBI" id="CHEBI:24875"/>
    </cofactor>
    <text evidence="10">Binds 1 Fe cation per subunit.</text>
</comment>
<keyword evidence="5 10" id="KW-0479">Metal-binding</keyword>
<keyword evidence="11" id="KW-0106">Calcium</keyword>
<dbReference type="PRINTS" id="PR00087">
    <property type="entry name" value="LIPOXYGENASE"/>
</dbReference>
<comment type="caution">
    <text evidence="13">Lacks conserved residue(s) required for the propagation of feature annotation.</text>
</comment>
<evidence type="ECO:0000259" key="15">
    <source>
        <dbReference type="PROSITE" id="PS50095"/>
    </source>
</evidence>
<dbReference type="InterPro" id="IPR036392">
    <property type="entry name" value="PLAT/LH2_dom_sf"/>
</dbReference>
<keyword evidence="8 10" id="KW-0408">Iron</keyword>
<dbReference type="InterPro" id="IPR000907">
    <property type="entry name" value="LipOase"/>
</dbReference>
<evidence type="ECO:0000256" key="14">
    <source>
        <dbReference type="RuleBase" id="RU003974"/>
    </source>
</evidence>
<dbReference type="KEGG" id="sasa:106602285"/>
<keyword evidence="4" id="KW-0963">Cytoplasm</keyword>
<dbReference type="InterPro" id="IPR020833">
    <property type="entry name" value="LipOase_Fe_BS"/>
</dbReference>
<evidence type="ECO:0000256" key="8">
    <source>
        <dbReference type="ARBA" id="ARBA00023004"/>
    </source>
</evidence>
<keyword evidence="17" id="KW-1185">Reference proteome</keyword>
<comment type="similarity">
    <text evidence="3 14">Belongs to the lipoxygenase family.</text>
</comment>
<dbReference type="Proteomes" id="UP001652741">
    <property type="component" value="Chromosome ssa04"/>
</dbReference>
<keyword evidence="9" id="KW-0443">Lipid metabolism</keyword>
<evidence type="ECO:0000256" key="1">
    <source>
        <dbReference type="ARBA" id="ARBA00004496"/>
    </source>
</evidence>
<evidence type="ECO:0000256" key="5">
    <source>
        <dbReference type="ARBA" id="ARBA00022723"/>
    </source>
</evidence>
<dbReference type="Gene3D" id="2.60.60.20">
    <property type="entry name" value="PLAT/LH2 domain"/>
    <property type="match status" value="1"/>
</dbReference>
<dbReference type="SMART" id="SM00308">
    <property type="entry name" value="LH2"/>
    <property type="match status" value="1"/>
</dbReference>
<dbReference type="GO" id="GO:0005737">
    <property type="term" value="C:cytoplasm"/>
    <property type="evidence" value="ECO:0007669"/>
    <property type="project" value="UniProtKB-SubCell"/>
</dbReference>
<feature type="site" description="Essential for stabilizing binding to COTL1" evidence="12">
    <location>
        <position position="118"/>
    </location>
</feature>
<comment type="pathway">
    <text evidence="2">Lipid metabolism.</text>
</comment>
<dbReference type="SUPFAM" id="SSF49723">
    <property type="entry name" value="Lipase/lipooxygenase domain (PLAT/LH2 domain)"/>
    <property type="match status" value="1"/>
</dbReference>
<dbReference type="GO" id="GO:0016853">
    <property type="term" value="F:isomerase activity"/>
    <property type="evidence" value="ECO:0007669"/>
    <property type="project" value="UniProtKB-KW"/>
</dbReference>
<feature type="binding site" evidence="10">
    <location>
        <position position="385"/>
    </location>
    <ligand>
        <name>Fe cation</name>
        <dbReference type="ChEBI" id="CHEBI:24875"/>
        <note>catalytic</note>
    </ligand>
</feature>
<reference evidence="18 19" key="1">
    <citation type="submission" date="2025-05" db="UniProtKB">
        <authorList>
            <consortium name="RefSeq"/>
        </authorList>
    </citation>
    <scope>IDENTIFICATION</scope>
</reference>
<evidence type="ECO:0000256" key="10">
    <source>
        <dbReference type="PIRSR" id="PIRSR601885-1"/>
    </source>
</evidence>
<dbReference type="InterPro" id="IPR001024">
    <property type="entry name" value="PLAT/LH2_dom"/>
</dbReference>
<dbReference type="Gene3D" id="1.20.245.10">
    <property type="entry name" value="Lipoxygenase-1, Domain 5"/>
    <property type="match status" value="1"/>
</dbReference>
<keyword evidence="7 14" id="KW-0560">Oxidoreductase</keyword>
<keyword evidence="18 19" id="KW-0413">Isomerase</keyword>
<protein>
    <submittedName>
        <fullName evidence="18 19">Hydroperoxide isomerase ALOXE3</fullName>
    </submittedName>
</protein>
<feature type="binding site" evidence="10">
    <location>
        <position position="380"/>
    </location>
    <ligand>
        <name>Fe cation</name>
        <dbReference type="ChEBI" id="CHEBI:24875"/>
        <note>catalytic</note>
    </ligand>
</feature>
<evidence type="ECO:0000313" key="19">
    <source>
        <dbReference type="RefSeq" id="XP_045572420.1"/>
    </source>
</evidence>
<dbReference type="PANTHER" id="PTHR11771">
    <property type="entry name" value="LIPOXYGENASE"/>
    <property type="match status" value="1"/>
</dbReference>
<dbReference type="GO" id="GO:0034440">
    <property type="term" value="P:lipid oxidation"/>
    <property type="evidence" value="ECO:0007669"/>
    <property type="project" value="InterPro"/>
</dbReference>
<dbReference type="Pfam" id="PF01477">
    <property type="entry name" value="PLAT"/>
    <property type="match status" value="1"/>
</dbReference>
<comment type="subcellular location">
    <subcellularLocation>
        <location evidence="1">Cytoplasm</location>
    </subcellularLocation>
</comment>
<dbReference type="GO" id="GO:0016702">
    <property type="term" value="F:oxidoreductase activity, acting on single donors with incorporation of molecular oxygen, incorporation of two atoms of oxygen"/>
    <property type="evidence" value="ECO:0007669"/>
    <property type="project" value="InterPro"/>
</dbReference>
<proteinExistence type="inferred from homology"/>
<dbReference type="Gene3D" id="3.10.450.60">
    <property type="match status" value="1"/>
</dbReference>
<evidence type="ECO:0000256" key="3">
    <source>
        <dbReference type="ARBA" id="ARBA00009419"/>
    </source>
</evidence>
<dbReference type="InterPro" id="IPR001885">
    <property type="entry name" value="LipOase_mml"/>
</dbReference>
<evidence type="ECO:0000256" key="9">
    <source>
        <dbReference type="ARBA" id="ARBA00023098"/>
    </source>
</evidence>
<name>A0A1S3RD57_SALSA</name>
<evidence type="ECO:0000313" key="18">
    <source>
        <dbReference type="RefSeq" id="XP_014050293.2"/>
    </source>
</evidence>
<keyword evidence="6 14" id="KW-0223">Dioxygenase</keyword>
<evidence type="ECO:0000256" key="2">
    <source>
        <dbReference type="ARBA" id="ARBA00005189"/>
    </source>
</evidence>
<gene>
    <name evidence="18 19" type="primary">LOC106602285</name>
</gene>
<evidence type="ECO:0000256" key="6">
    <source>
        <dbReference type="ARBA" id="ARBA00022964"/>
    </source>
</evidence>
<dbReference type="SUPFAM" id="SSF48484">
    <property type="entry name" value="Lipoxigenase"/>
    <property type="match status" value="1"/>
</dbReference>
<evidence type="ECO:0000256" key="13">
    <source>
        <dbReference type="PROSITE-ProRule" id="PRU00152"/>
    </source>
</evidence>
<dbReference type="GO" id="GO:0005506">
    <property type="term" value="F:iron ion binding"/>
    <property type="evidence" value="ECO:0007669"/>
    <property type="project" value="InterPro"/>
</dbReference>